<keyword evidence="2" id="KW-0779">Telomere</keyword>
<feature type="compositionally biased region" description="Low complexity" evidence="3">
    <location>
        <begin position="1"/>
        <end position="14"/>
    </location>
</feature>
<dbReference type="Gene3D" id="1.10.10.60">
    <property type="entry name" value="Homeodomain-like"/>
    <property type="match status" value="1"/>
</dbReference>
<comment type="function">
    <text evidence="2">Acts both as a regulator of telomere function and as a transcription regulator. Involved in the regulation of telomere length and protection as a component of the shelterin complex (telosome). Does not bind DNA directly: recruited to telomeric double-stranded 5'-TTAGGG-3' repeats via its interaction with terf2. Independently of its function in telomeres, also acts as a transcription regulator: recruited to extratelomeric 5'-TTAGGG-3' sites via its association with terf2 or other factors, and regulates gene expression.</text>
</comment>
<reference evidence="4" key="2">
    <citation type="submission" date="2014-07" db="EMBL/GenBank/DDBJ databases">
        <authorList>
            <person name="Hull J."/>
        </authorList>
    </citation>
    <scope>NUCLEOTIDE SEQUENCE</scope>
</reference>
<name>A0A0A9YTA2_LYGHE</name>
<dbReference type="InterPro" id="IPR039595">
    <property type="entry name" value="TE2IP/Rap1"/>
</dbReference>
<proteinExistence type="inferred from homology"/>
<dbReference type="GO" id="GO:0031848">
    <property type="term" value="P:protection from non-homologous end joining at telomere"/>
    <property type="evidence" value="ECO:0007669"/>
    <property type="project" value="TreeGrafter"/>
</dbReference>
<dbReference type="AlphaFoldDB" id="A0A0A9YTA2"/>
<evidence type="ECO:0000256" key="3">
    <source>
        <dbReference type="SAM" id="MobiDB-lite"/>
    </source>
</evidence>
<evidence type="ECO:0000313" key="4">
    <source>
        <dbReference type="EMBL" id="JAG32800.1"/>
    </source>
</evidence>
<comment type="similarity">
    <text evidence="2">Belongs to the RAP1 family.</text>
</comment>
<dbReference type="GO" id="GO:0042162">
    <property type="term" value="F:telomeric DNA binding"/>
    <property type="evidence" value="ECO:0007669"/>
    <property type="project" value="TreeGrafter"/>
</dbReference>
<comment type="subunit">
    <text evidence="2">Homodimer.</text>
</comment>
<feature type="non-terminal residue" evidence="4">
    <location>
        <position position="1"/>
    </location>
</feature>
<dbReference type="PANTHER" id="PTHR16466">
    <property type="entry name" value="TELOMERE REPEAT-BINDING FACTOR 2-INTERACTING PROTEIN 1"/>
    <property type="match status" value="1"/>
</dbReference>
<feature type="compositionally biased region" description="Low complexity" evidence="3">
    <location>
        <begin position="66"/>
        <end position="76"/>
    </location>
</feature>
<dbReference type="GO" id="GO:0070187">
    <property type="term" value="C:shelterin complex"/>
    <property type="evidence" value="ECO:0007669"/>
    <property type="project" value="TreeGrafter"/>
</dbReference>
<keyword evidence="2" id="KW-0158">Chromosome</keyword>
<dbReference type="PANTHER" id="PTHR16466:SF6">
    <property type="entry name" value="TELOMERIC REPEAT-BINDING FACTOR 2-INTERACTING PROTEIN 1"/>
    <property type="match status" value="1"/>
</dbReference>
<dbReference type="GO" id="GO:0006355">
    <property type="term" value="P:regulation of DNA-templated transcription"/>
    <property type="evidence" value="ECO:0007669"/>
    <property type="project" value="UniProtKB-UniRule"/>
</dbReference>
<reference evidence="4" key="1">
    <citation type="journal article" date="2014" name="PLoS ONE">
        <title>Transcriptome-Based Identification of ABC Transporters in the Western Tarnished Plant Bug Lygus hesperus.</title>
        <authorList>
            <person name="Hull J.J."/>
            <person name="Chaney K."/>
            <person name="Geib S.M."/>
            <person name="Fabrick J.A."/>
            <person name="Brent C.S."/>
            <person name="Walsh D."/>
            <person name="Lavine L.C."/>
        </authorList>
    </citation>
    <scope>NUCLEOTIDE SEQUENCE</scope>
</reference>
<dbReference type="EMBL" id="GBHO01010804">
    <property type="protein sequence ID" value="JAG32800.1"/>
    <property type="molecule type" value="Transcribed_RNA"/>
</dbReference>
<keyword evidence="2" id="KW-0804">Transcription</keyword>
<gene>
    <name evidence="4" type="primary">terf2ip_6</name>
    <name evidence="4" type="ORF">CM83_34779</name>
</gene>
<comment type="subcellular location">
    <subcellularLocation>
        <location evidence="2">Nucleus</location>
    </subcellularLocation>
    <subcellularLocation>
        <location evidence="2">Chromosome</location>
        <location evidence="2">Telomere</location>
    </subcellularLocation>
</comment>
<evidence type="ECO:0000256" key="1">
    <source>
        <dbReference type="ARBA" id="ARBA00023242"/>
    </source>
</evidence>
<evidence type="ECO:0000256" key="2">
    <source>
        <dbReference type="RuleBase" id="RU367107"/>
    </source>
</evidence>
<feature type="compositionally biased region" description="Polar residues" evidence="3">
    <location>
        <begin position="27"/>
        <end position="36"/>
    </location>
</feature>
<protein>
    <recommendedName>
        <fullName evidence="2">Telomeric repeat-binding factor 2-interacting protein 1</fullName>
        <shortName evidence="2">TERF2-interacting telomeric protein 1</shortName>
    </recommendedName>
    <alternativeName>
        <fullName evidence="2">Repressor/activator protein 1 homolog</fullName>
    </alternativeName>
</protein>
<accession>A0A0A9YTA2</accession>
<feature type="region of interest" description="Disordered" evidence="3">
    <location>
        <begin position="1"/>
        <end position="110"/>
    </location>
</feature>
<keyword evidence="2" id="KW-0010">Activator</keyword>
<keyword evidence="2" id="KW-0805">Transcription regulation</keyword>
<dbReference type="GO" id="GO:0010833">
    <property type="term" value="P:telomere maintenance via telomere lengthening"/>
    <property type="evidence" value="ECO:0007669"/>
    <property type="project" value="UniProtKB-UniRule"/>
</dbReference>
<organism evidence="4">
    <name type="scientific">Lygus hesperus</name>
    <name type="common">Western plant bug</name>
    <dbReference type="NCBI Taxonomy" id="30085"/>
    <lineage>
        <taxon>Eukaryota</taxon>
        <taxon>Metazoa</taxon>
        <taxon>Ecdysozoa</taxon>
        <taxon>Arthropoda</taxon>
        <taxon>Hexapoda</taxon>
        <taxon>Insecta</taxon>
        <taxon>Pterygota</taxon>
        <taxon>Neoptera</taxon>
        <taxon>Paraneoptera</taxon>
        <taxon>Hemiptera</taxon>
        <taxon>Heteroptera</taxon>
        <taxon>Panheteroptera</taxon>
        <taxon>Cimicomorpha</taxon>
        <taxon>Miridae</taxon>
        <taxon>Mirini</taxon>
        <taxon>Lygus</taxon>
    </lineage>
</organism>
<keyword evidence="1 2" id="KW-0539">Nucleus</keyword>
<sequence>SQASSSPLLSVSKSLKSESPMKRGNMPNPSLKNVKSGNDPVPPMVGQPKKSPIPKEGCLRIPTRFSSSSSSSESESPVMHVETPVKKTISSKKRQIPQDSSDSDFEFGPPPGAIVRISGVRQNTRIPYTRAEEMAIANYIRASKKFTGISSDVLWKEMDGKPGVEKRTFQSLKNHFRRYMLPKLEQYNVFTAQEIRQLRSTSN</sequence>